<dbReference type="eggNOG" id="COG0583">
    <property type="taxonomic scope" value="Bacteria"/>
</dbReference>
<dbReference type="RefSeq" id="WP_035710688.1">
    <property type="nucleotide sequence ID" value="NZ_CAMIFG010000006.1"/>
</dbReference>
<dbReference type="EMBL" id="JGYG01000006">
    <property type="protein sequence ID" value="KFI29223.1"/>
    <property type="molecule type" value="Genomic_DNA"/>
</dbReference>
<evidence type="ECO:0000256" key="3">
    <source>
        <dbReference type="ARBA" id="ARBA00023125"/>
    </source>
</evidence>
<evidence type="ECO:0000256" key="1">
    <source>
        <dbReference type="ARBA" id="ARBA00009437"/>
    </source>
</evidence>
<keyword evidence="3" id="KW-0238">DNA-binding</keyword>
<dbReference type="PRINTS" id="PR00039">
    <property type="entry name" value="HTHLYSR"/>
</dbReference>
<dbReference type="SUPFAM" id="SSF46785">
    <property type="entry name" value="Winged helix' DNA-binding domain"/>
    <property type="match status" value="1"/>
</dbReference>
<dbReference type="InterPro" id="IPR000847">
    <property type="entry name" value="LysR_HTH_N"/>
</dbReference>
<reference evidence="5 6" key="1">
    <citation type="submission" date="2014-03" db="EMBL/GenBank/DDBJ databases">
        <title>Genome of Haematobacter massiliensis CCUG 47968.</title>
        <authorList>
            <person name="Wang D."/>
            <person name="Wang G."/>
        </authorList>
    </citation>
    <scope>NUCLEOTIDE SEQUENCE [LARGE SCALE GENOMIC DNA]</scope>
    <source>
        <strain evidence="5 6">CCUG 47968</strain>
    </source>
</reference>
<accession>A0A086Y4M3</accession>
<dbReference type="PANTHER" id="PTHR30537">
    <property type="entry name" value="HTH-TYPE TRANSCRIPTIONAL REGULATOR"/>
    <property type="match status" value="1"/>
</dbReference>
<dbReference type="Proteomes" id="UP000028826">
    <property type="component" value="Unassembled WGS sequence"/>
</dbReference>
<sequence length="305" mass="33483">MTDRNSLPPLNSLRAFDAVMRARSFRGAADELRVSPQAVSQQVRLLESVLGLPLFERRGRAAEPTEAALLLGHYVASGFEEMAEGIRRVTSPRRARITLNASPYFATRYLLPRLASFREIAPAADIRLTTMVELPDFERDEVDVAVQWGFGNWPGHESHLLIRDPKVIAARPSVAETLLRPDDLQHAPLLHTMAAPKMWAKVLGHLGVDLSAGEGGVSFQDAETMRRATLAGLGVGLLSRADALDDIRAGRLVAPLGIDALSDMAPADVPAFSLVLPRAHRRRPMIAVLCDWITSQEWSEELPLP</sequence>
<dbReference type="GO" id="GO:0003700">
    <property type="term" value="F:DNA-binding transcription factor activity"/>
    <property type="evidence" value="ECO:0007669"/>
    <property type="project" value="InterPro"/>
</dbReference>
<proteinExistence type="inferred from homology"/>
<name>A0A086Y4M3_9RHOB</name>
<dbReference type="STRING" id="195105.CN97_16210"/>
<evidence type="ECO:0000256" key="2">
    <source>
        <dbReference type="ARBA" id="ARBA00023015"/>
    </source>
</evidence>
<gene>
    <name evidence="5" type="ORF">CN97_16210</name>
</gene>
<evidence type="ECO:0000313" key="5">
    <source>
        <dbReference type="EMBL" id="KFI29223.1"/>
    </source>
</evidence>
<dbReference type="Gene3D" id="3.40.190.10">
    <property type="entry name" value="Periplasmic binding protein-like II"/>
    <property type="match status" value="2"/>
</dbReference>
<dbReference type="GO" id="GO:0043565">
    <property type="term" value="F:sequence-specific DNA binding"/>
    <property type="evidence" value="ECO:0007669"/>
    <property type="project" value="TreeGrafter"/>
</dbReference>
<dbReference type="PANTHER" id="PTHR30537:SF74">
    <property type="entry name" value="HTH-TYPE TRANSCRIPTIONAL REGULATOR TRPI"/>
    <property type="match status" value="1"/>
</dbReference>
<dbReference type="SUPFAM" id="SSF53850">
    <property type="entry name" value="Periplasmic binding protein-like II"/>
    <property type="match status" value="1"/>
</dbReference>
<dbReference type="InterPro" id="IPR036388">
    <property type="entry name" value="WH-like_DNA-bd_sf"/>
</dbReference>
<dbReference type="PROSITE" id="PS50931">
    <property type="entry name" value="HTH_LYSR"/>
    <property type="match status" value="1"/>
</dbReference>
<dbReference type="InterPro" id="IPR005119">
    <property type="entry name" value="LysR_subst-bd"/>
</dbReference>
<evidence type="ECO:0000313" key="6">
    <source>
        <dbReference type="Proteomes" id="UP000028826"/>
    </source>
</evidence>
<dbReference type="CDD" id="cd08432">
    <property type="entry name" value="PBP2_GcdR_TrpI_HvrB_AmpR_like"/>
    <property type="match status" value="1"/>
</dbReference>
<comment type="similarity">
    <text evidence="1">Belongs to the LysR transcriptional regulatory family.</text>
</comment>
<dbReference type="OrthoDB" id="9813056at2"/>
<protein>
    <submittedName>
        <fullName evidence="5">LysR family transcriptional regulator</fullName>
    </submittedName>
</protein>
<keyword evidence="6" id="KW-1185">Reference proteome</keyword>
<dbReference type="Pfam" id="PF03466">
    <property type="entry name" value="LysR_substrate"/>
    <property type="match status" value="1"/>
</dbReference>
<keyword evidence="2" id="KW-0805">Transcription regulation</keyword>
<dbReference type="InterPro" id="IPR058163">
    <property type="entry name" value="LysR-type_TF_proteobact-type"/>
</dbReference>
<comment type="caution">
    <text evidence="5">The sequence shown here is derived from an EMBL/GenBank/DDBJ whole genome shotgun (WGS) entry which is preliminary data.</text>
</comment>
<keyword evidence="4" id="KW-0804">Transcription</keyword>
<dbReference type="AlphaFoldDB" id="A0A086Y4M3"/>
<organism evidence="5 6">
    <name type="scientific">Haematobacter massiliensis</name>
    <dbReference type="NCBI Taxonomy" id="195105"/>
    <lineage>
        <taxon>Bacteria</taxon>
        <taxon>Pseudomonadati</taxon>
        <taxon>Pseudomonadota</taxon>
        <taxon>Alphaproteobacteria</taxon>
        <taxon>Rhodobacterales</taxon>
        <taxon>Paracoccaceae</taxon>
        <taxon>Haematobacter</taxon>
    </lineage>
</organism>
<dbReference type="InterPro" id="IPR036390">
    <property type="entry name" value="WH_DNA-bd_sf"/>
</dbReference>
<dbReference type="Gene3D" id="1.10.10.10">
    <property type="entry name" value="Winged helix-like DNA-binding domain superfamily/Winged helix DNA-binding domain"/>
    <property type="match status" value="1"/>
</dbReference>
<evidence type="ECO:0000256" key="4">
    <source>
        <dbReference type="ARBA" id="ARBA00023163"/>
    </source>
</evidence>
<dbReference type="GO" id="GO:0006351">
    <property type="term" value="P:DNA-templated transcription"/>
    <property type="evidence" value="ECO:0007669"/>
    <property type="project" value="TreeGrafter"/>
</dbReference>
<dbReference type="Pfam" id="PF00126">
    <property type="entry name" value="HTH_1"/>
    <property type="match status" value="1"/>
</dbReference>